<evidence type="ECO:0000313" key="2">
    <source>
        <dbReference type="EMBL" id="SHO73229.1"/>
    </source>
</evidence>
<dbReference type="EMBL" id="FRYK01000002">
    <property type="protein sequence ID" value="SHO73229.1"/>
    <property type="molecule type" value="Genomic_DNA"/>
</dbReference>
<feature type="signal peptide" evidence="1">
    <location>
        <begin position="1"/>
        <end position="18"/>
    </location>
</feature>
<protein>
    <recommendedName>
        <fullName evidence="4">DUF3575 domain-containing protein</fullName>
    </recommendedName>
</protein>
<sequence>MKYRFLTLLFCFAIITFGQDRIAVNATTLAGFPAVGYEKILGKHTSFQIDAIGSLFNQYNDAPLRFLMITPEFRYYFKSGATGFYVGGHIGGGIFELQKPQYQNTNYYQKGLHYRMGVSVGYLFKLSERLGLEIFAGGGNVQSFYKGYDLTTNTRYEDAKDYNKSGEWMPYRGGCSLVINLE</sequence>
<feature type="chain" id="PRO_5012816878" description="DUF3575 domain-containing protein" evidence="1">
    <location>
        <begin position="19"/>
        <end position="182"/>
    </location>
</feature>
<reference evidence="3" key="1">
    <citation type="submission" date="2016-12" db="EMBL/GenBank/DDBJ databases">
        <authorList>
            <person name="Varghese N."/>
            <person name="Submissions S."/>
        </authorList>
    </citation>
    <scope>NUCLEOTIDE SEQUENCE [LARGE SCALE GENOMIC DNA]</scope>
    <source>
        <strain evidence="3">DSM 18830</strain>
    </source>
</reference>
<gene>
    <name evidence="2" type="ORF">SAMN05443547_1584</name>
</gene>
<evidence type="ECO:0008006" key="4">
    <source>
        <dbReference type="Google" id="ProtNLM"/>
    </source>
</evidence>
<dbReference type="STRING" id="416016.SAMN05443547_1584"/>
<dbReference type="OrthoDB" id="1001751at2"/>
<organism evidence="2 3">
    <name type="scientific">Flavobacterium cucumis</name>
    <dbReference type="NCBI Taxonomy" id="416016"/>
    <lineage>
        <taxon>Bacteria</taxon>
        <taxon>Pseudomonadati</taxon>
        <taxon>Bacteroidota</taxon>
        <taxon>Flavobacteriia</taxon>
        <taxon>Flavobacteriales</taxon>
        <taxon>Flavobacteriaceae</taxon>
        <taxon>Flavobacterium</taxon>
    </lineage>
</organism>
<dbReference type="InterPro" id="IPR021958">
    <property type="entry name" value="DUF3575"/>
</dbReference>
<proteinExistence type="predicted"/>
<evidence type="ECO:0000313" key="3">
    <source>
        <dbReference type="Proteomes" id="UP000184611"/>
    </source>
</evidence>
<name>A0A1M7ZWG4_9FLAO</name>
<keyword evidence="1" id="KW-0732">Signal</keyword>
<dbReference type="AlphaFoldDB" id="A0A1M7ZWG4"/>
<dbReference type="RefSeq" id="WP_073583120.1">
    <property type="nucleotide sequence ID" value="NZ_CBCSEA010000006.1"/>
</dbReference>
<dbReference type="Pfam" id="PF12099">
    <property type="entry name" value="DUF3575"/>
    <property type="match status" value="1"/>
</dbReference>
<evidence type="ECO:0000256" key="1">
    <source>
        <dbReference type="SAM" id="SignalP"/>
    </source>
</evidence>
<dbReference type="Proteomes" id="UP000184611">
    <property type="component" value="Unassembled WGS sequence"/>
</dbReference>
<accession>A0A1M7ZWG4</accession>
<keyword evidence="3" id="KW-1185">Reference proteome</keyword>